<keyword evidence="2" id="KW-1185">Reference proteome</keyword>
<reference evidence="1 2" key="1">
    <citation type="submission" date="2023-05" db="EMBL/GenBank/DDBJ databases">
        <title>Genome sequence of Pinibacter sp. MAH-24.</title>
        <authorList>
            <person name="Huq M.A."/>
        </authorList>
    </citation>
    <scope>NUCLEOTIDE SEQUENCE [LARGE SCALE GENOMIC DNA]</scope>
    <source>
        <strain evidence="1 2">MAH-24</strain>
    </source>
</reference>
<evidence type="ECO:0000313" key="2">
    <source>
        <dbReference type="Proteomes" id="UP001226434"/>
    </source>
</evidence>
<gene>
    <name evidence="1" type="ORF">QJ048_14075</name>
</gene>
<name>A0ABT6REB3_9BACT</name>
<dbReference type="RefSeq" id="WP_282335016.1">
    <property type="nucleotide sequence ID" value="NZ_JASBRG010000007.1"/>
</dbReference>
<dbReference type="EMBL" id="JASBRG010000007">
    <property type="protein sequence ID" value="MDI3320914.1"/>
    <property type="molecule type" value="Genomic_DNA"/>
</dbReference>
<organism evidence="1 2">
    <name type="scientific">Pinibacter soli</name>
    <dbReference type="NCBI Taxonomy" id="3044211"/>
    <lineage>
        <taxon>Bacteria</taxon>
        <taxon>Pseudomonadati</taxon>
        <taxon>Bacteroidota</taxon>
        <taxon>Chitinophagia</taxon>
        <taxon>Chitinophagales</taxon>
        <taxon>Chitinophagaceae</taxon>
        <taxon>Pinibacter</taxon>
    </lineage>
</organism>
<evidence type="ECO:0000313" key="1">
    <source>
        <dbReference type="EMBL" id="MDI3320914.1"/>
    </source>
</evidence>
<dbReference type="Proteomes" id="UP001226434">
    <property type="component" value="Unassembled WGS sequence"/>
</dbReference>
<accession>A0ABT6REB3</accession>
<comment type="caution">
    <text evidence="1">The sequence shown here is derived from an EMBL/GenBank/DDBJ whole genome shotgun (WGS) entry which is preliminary data.</text>
</comment>
<sequence>MTNSYQLDQRAAISGSRTYYLSKLSLQNQQAEFLVRRYLYHWQAIIRTKSKSPQFSEGTSSYDPS</sequence>
<proteinExistence type="predicted"/>
<protein>
    <submittedName>
        <fullName evidence="1">Uncharacterized protein</fullName>
    </submittedName>
</protein>